<dbReference type="PANTHER" id="PTHR37984">
    <property type="entry name" value="PROTEIN CBG26694"/>
    <property type="match status" value="1"/>
</dbReference>
<feature type="domain" description="Integrase catalytic" evidence="12">
    <location>
        <begin position="793"/>
        <end position="957"/>
    </location>
</feature>
<gene>
    <name evidence="13" type="ORF">E3N88_19747</name>
</gene>
<dbReference type="Pfam" id="PF00078">
    <property type="entry name" value="RVT_1"/>
    <property type="match status" value="1"/>
</dbReference>
<feature type="domain" description="Protein kinase" evidence="10">
    <location>
        <begin position="51"/>
        <end position="324"/>
    </location>
</feature>
<dbReference type="PANTHER" id="PTHR37984:SF5">
    <property type="entry name" value="PROTEIN NYNRIN-LIKE"/>
    <property type="match status" value="1"/>
</dbReference>
<dbReference type="InterPro" id="IPR001245">
    <property type="entry name" value="Ser-Thr/Tyr_kinase_cat_dom"/>
</dbReference>
<dbReference type="CDD" id="cd01647">
    <property type="entry name" value="RT_LTR"/>
    <property type="match status" value="1"/>
</dbReference>
<dbReference type="AlphaFoldDB" id="A0A5N6NPC1"/>
<dbReference type="FunFam" id="3.30.200.20:FF:000327">
    <property type="entry name" value="Cysteine-rich receptor-like protein kinase 10"/>
    <property type="match status" value="1"/>
</dbReference>
<dbReference type="InterPro" id="IPR008271">
    <property type="entry name" value="Ser/Thr_kinase_AS"/>
</dbReference>
<keyword evidence="6" id="KW-0378">Hydrolase</keyword>
<keyword evidence="14" id="KW-1185">Reference proteome</keyword>
<dbReference type="SUPFAM" id="SSF56112">
    <property type="entry name" value="Protein kinase-like (PK-like)"/>
    <property type="match status" value="1"/>
</dbReference>
<dbReference type="OrthoDB" id="2013610at2759"/>
<dbReference type="FunFam" id="1.10.510.10:FF:000336">
    <property type="entry name" value="Cysteine-rich receptor-like protein kinase 2"/>
    <property type="match status" value="1"/>
</dbReference>
<evidence type="ECO:0000256" key="2">
    <source>
        <dbReference type="ARBA" id="ARBA00022679"/>
    </source>
</evidence>
<dbReference type="SUPFAM" id="SSF53098">
    <property type="entry name" value="Ribonuclease H-like"/>
    <property type="match status" value="1"/>
</dbReference>
<sequence length="980" mass="110416">MTKSKSFFYNFVKPFKIKSNKETQDEELEQIAAQEQKIFKFETLISATKNFHTDNKLGQGGYGPVFKGKLEDGREIAVKRLSQSSKQGKKEFTNEAKLLARVQHRNVVNLLGYCGNPDKLLVYEYVVNESLDKHLFKNRNMLDWRKRYDIVRGVARGLLYLHEDSHDRIIHRDIKASNILLDEKWIPKIADFGMARLYPEDQSQVNTRVAGTNGYMAPEYVMHGTLSVKADVYSFGVLILELISGQKNSNFNLDPNCQNLLEWAYKLYKEGKSLEILESKLASSADPDQVSSCIQIGLLCTQSDPKQRPTMRNVVIMLTKKPGTLDEPNRPGIPGTRYRRSRRPTTSSSTAGGTSSASSSHSSTATTSSATMVTSTTYRSAFVAPRSGSSTTPSVTGSSGHGSSSSIPNRKPPSTAFVNSRSDPHVVLVKKKDGTWRFCVDYRQLNAATIKDRFPIPLIDELLEELGGASVFSKLDLRAGYHQVRMDEKDIHKTAFRTHQGLFEFVVMPFGLTNAPATFQSLMNTSFKPLLRKTTLVFFDDILVYSPNLRQHLIDLEEVLLLLRKNSLYAKMSKCSFAGSSVEYLGYNISGQGVRTDPKKIDAIQQRPPLTDLLKKDAFMWNKAAQLAFDQLKEALTTSPVLALPNFSKMFVVETNASAKGLGAVLMQEGHPIAFICKALSTKQQSLSVYEKELLAILMAVKHWHHYLIIDKFMIKTDQKSLKYLLTQKITTPLQQTWLAKLMGYTYEISYKKGSENLAADGLSRVQGLALFEMGISSCQQAKYEPVANPGLLQPLPVPTHIFSDISMDFISGLPKSQGKDCIWVVVNRPTKYTHFMALAHPFSASQLAQQCLDSIFKLHGCPLTIVSDRDPLFLSQFWKEFMRLQGVQLAYSTAYHPQSDGQTEVLNRCLETYLRCMCMQTPNQWVKWLSLAEWWYNTTYHSTIKMSPFQALYGYAPPIHIPHIPYDTSVAAVETLYRD</sequence>
<dbReference type="InterPro" id="IPR012337">
    <property type="entry name" value="RNaseH-like_sf"/>
</dbReference>
<dbReference type="Pfam" id="PF17919">
    <property type="entry name" value="RT_RNaseH_2"/>
    <property type="match status" value="1"/>
</dbReference>
<dbReference type="InterPro" id="IPR000719">
    <property type="entry name" value="Prot_kinase_dom"/>
</dbReference>
<feature type="compositionally biased region" description="Low complexity" evidence="9">
    <location>
        <begin position="387"/>
        <end position="406"/>
    </location>
</feature>
<dbReference type="SMART" id="SM00220">
    <property type="entry name" value="S_TKc"/>
    <property type="match status" value="1"/>
</dbReference>
<evidence type="ECO:0000259" key="11">
    <source>
        <dbReference type="PROSITE" id="PS50878"/>
    </source>
</evidence>
<dbReference type="PROSITE" id="PS00108">
    <property type="entry name" value="PROTEIN_KINASE_ST"/>
    <property type="match status" value="1"/>
</dbReference>
<reference evidence="13 14" key="1">
    <citation type="submission" date="2019-05" db="EMBL/GenBank/DDBJ databases">
        <title>Mikania micrantha, genome provides insights into the molecular mechanism of rapid growth.</title>
        <authorList>
            <person name="Liu B."/>
        </authorList>
    </citation>
    <scope>NUCLEOTIDE SEQUENCE [LARGE SCALE GENOMIC DNA]</scope>
    <source>
        <strain evidence="13">NLD-2019</strain>
        <tissue evidence="13">Leaf</tissue>
    </source>
</reference>
<organism evidence="13 14">
    <name type="scientific">Mikania micrantha</name>
    <name type="common">bitter vine</name>
    <dbReference type="NCBI Taxonomy" id="192012"/>
    <lineage>
        <taxon>Eukaryota</taxon>
        <taxon>Viridiplantae</taxon>
        <taxon>Streptophyta</taxon>
        <taxon>Embryophyta</taxon>
        <taxon>Tracheophyta</taxon>
        <taxon>Spermatophyta</taxon>
        <taxon>Magnoliopsida</taxon>
        <taxon>eudicotyledons</taxon>
        <taxon>Gunneridae</taxon>
        <taxon>Pentapetalae</taxon>
        <taxon>asterids</taxon>
        <taxon>campanulids</taxon>
        <taxon>Asterales</taxon>
        <taxon>Asteraceae</taxon>
        <taxon>Asteroideae</taxon>
        <taxon>Heliantheae alliance</taxon>
        <taxon>Eupatorieae</taxon>
        <taxon>Mikania</taxon>
    </lineage>
</organism>
<keyword evidence="4" id="KW-0540">Nuclease</keyword>
<name>A0A5N6NPC1_9ASTR</name>
<proteinExistence type="predicted"/>
<dbReference type="InterPro" id="IPR043502">
    <property type="entry name" value="DNA/RNA_pol_sf"/>
</dbReference>
<evidence type="ECO:0000313" key="14">
    <source>
        <dbReference type="Proteomes" id="UP000326396"/>
    </source>
</evidence>
<dbReference type="FunFam" id="3.10.10.10:FF:000007">
    <property type="entry name" value="Retrovirus-related Pol polyprotein from transposon 17.6-like Protein"/>
    <property type="match status" value="1"/>
</dbReference>
<feature type="compositionally biased region" description="Low complexity" evidence="9">
    <location>
        <begin position="344"/>
        <end position="371"/>
    </location>
</feature>
<feature type="region of interest" description="Disordered" evidence="9">
    <location>
        <begin position="318"/>
        <end position="371"/>
    </location>
</feature>
<keyword evidence="1" id="KW-0645">Protease</keyword>
<evidence type="ECO:0000259" key="12">
    <source>
        <dbReference type="PROSITE" id="PS50994"/>
    </source>
</evidence>
<dbReference type="Proteomes" id="UP000326396">
    <property type="component" value="Linkage Group LG18"/>
</dbReference>
<keyword evidence="7" id="KW-0695">RNA-directed DNA polymerase</keyword>
<dbReference type="InterPro" id="IPR000477">
    <property type="entry name" value="RT_dom"/>
</dbReference>
<dbReference type="GO" id="GO:0003964">
    <property type="term" value="F:RNA-directed DNA polymerase activity"/>
    <property type="evidence" value="ECO:0007669"/>
    <property type="project" value="UniProtKB-KW"/>
</dbReference>
<dbReference type="GO" id="GO:0008233">
    <property type="term" value="F:peptidase activity"/>
    <property type="evidence" value="ECO:0007669"/>
    <property type="project" value="UniProtKB-KW"/>
</dbReference>
<comment type="caution">
    <text evidence="13">The sequence shown here is derived from an EMBL/GenBank/DDBJ whole genome shotgun (WGS) entry which is preliminary data.</text>
</comment>
<dbReference type="PROSITE" id="PS50011">
    <property type="entry name" value="PROTEIN_KINASE_DOM"/>
    <property type="match status" value="1"/>
</dbReference>
<dbReference type="InterPro" id="IPR036397">
    <property type="entry name" value="RNaseH_sf"/>
</dbReference>
<feature type="domain" description="Reverse transcriptase" evidence="11">
    <location>
        <begin position="410"/>
        <end position="589"/>
    </location>
</feature>
<dbReference type="PROSITE" id="PS50994">
    <property type="entry name" value="INTEGRASE"/>
    <property type="match status" value="1"/>
</dbReference>
<protein>
    <recommendedName>
        <fullName evidence="15">Protein kinase domain-containing protein</fullName>
    </recommendedName>
</protein>
<dbReference type="Gene3D" id="3.30.200.20">
    <property type="entry name" value="Phosphorylase Kinase, domain 1"/>
    <property type="match status" value="1"/>
</dbReference>
<dbReference type="GO" id="GO:0004519">
    <property type="term" value="F:endonuclease activity"/>
    <property type="evidence" value="ECO:0007669"/>
    <property type="project" value="UniProtKB-KW"/>
</dbReference>
<dbReference type="GO" id="GO:0005524">
    <property type="term" value="F:ATP binding"/>
    <property type="evidence" value="ECO:0007669"/>
    <property type="project" value="InterPro"/>
</dbReference>
<dbReference type="GO" id="GO:0006508">
    <property type="term" value="P:proteolysis"/>
    <property type="evidence" value="ECO:0007669"/>
    <property type="project" value="UniProtKB-KW"/>
</dbReference>
<evidence type="ECO:0000256" key="7">
    <source>
        <dbReference type="ARBA" id="ARBA00022918"/>
    </source>
</evidence>
<dbReference type="InterPro" id="IPR050951">
    <property type="entry name" value="Retrovirus_Pol_polyprotein"/>
</dbReference>
<dbReference type="InterPro" id="IPR011009">
    <property type="entry name" value="Kinase-like_dom_sf"/>
</dbReference>
<keyword evidence="5" id="KW-0255">Endonuclease</keyword>
<evidence type="ECO:0000256" key="6">
    <source>
        <dbReference type="ARBA" id="ARBA00022801"/>
    </source>
</evidence>
<keyword evidence="2" id="KW-0808">Transferase</keyword>
<dbReference type="GO" id="GO:0015074">
    <property type="term" value="P:DNA integration"/>
    <property type="evidence" value="ECO:0007669"/>
    <property type="project" value="InterPro"/>
</dbReference>
<evidence type="ECO:0000256" key="3">
    <source>
        <dbReference type="ARBA" id="ARBA00022695"/>
    </source>
</evidence>
<dbReference type="InterPro" id="IPR041577">
    <property type="entry name" value="RT_RNaseH_2"/>
</dbReference>
<dbReference type="CDD" id="cd09274">
    <property type="entry name" value="RNase_HI_RT_Ty3"/>
    <property type="match status" value="1"/>
</dbReference>
<dbReference type="Pfam" id="PF07714">
    <property type="entry name" value="PK_Tyr_Ser-Thr"/>
    <property type="match status" value="1"/>
</dbReference>
<accession>A0A5N6NPC1</accession>
<dbReference type="InterPro" id="IPR001584">
    <property type="entry name" value="Integrase_cat-core"/>
</dbReference>
<evidence type="ECO:0000256" key="9">
    <source>
        <dbReference type="SAM" id="MobiDB-lite"/>
    </source>
</evidence>
<dbReference type="Gene3D" id="1.10.510.10">
    <property type="entry name" value="Transferase(Phosphotransferase) domain 1"/>
    <property type="match status" value="1"/>
</dbReference>
<dbReference type="GO" id="GO:0004672">
    <property type="term" value="F:protein kinase activity"/>
    <property type="evidence" value="ECO:0007669"/>
    <property type="project" value="InterPro"/>
</dbReference>
<keyword evidence="3" id="KW-0548">Nucleotidyltransferase</keyword>
<evidence type="ECO:0008006" key="15">
    <source>
        <dbReference type="Google" id="ProtNLM"/>
    </source>
</evidence>
<dbReference type="GO" id="GO:0003676">
    <property type="term" value="F:nucleic acid binding"/>
    <property type="evidence" value="ECO:0007669"/>
    <property type="project" value="InterPro"/>
</dbReference>
<dbReference type="PROSITE" id="PS50878">
    <property type="entry name" value="RT_POL"/>
    <property type="match status" value="1"/>
</dbReference>
<evidence type="ECO:0000259" key="10">
    <source>
        <dbReference type="PROSITE" id="PS50011"/>
    </source>
</evidence>
<evidence type="ECO:0000256" key="4">
    <source>
        <dbReference type="ARBA" id="ARBA00022722"/>
    </source>
</evidence>
<dbReference type="Gene3D" id="3.30.420.10">
    <property type="entry name" value="Ribonuclease H-like superfamily/Ribonuclease H"/>
    <property type="match status" value="1"/>
</dbReference>
<dbReference type="EMBL" id="SZYD01000010">
    <property type="protein sequence ID" value="KAD4983076.1"/>
    <property type="molecule type" value="Genomic_DNA"/>
</dbReference>
<evidence type="ECO:0000313" key="13">
    <source>
        <dbReference type="EMBL" id="KAD4983076.1"/>
    </source>
</evidence>
<keyword evidence="8" id="KW-0511">Multifunctional enzyme</keyword>
<evidence type="ECO:0000256" key="8">
    <source>
        <dbReference type="ARBA" id="ARBA00023268"/>
    </source>
</evidence>
<feature type="region of interest" description="Disordered" evidence="9">
    <location>
        <begin position="384"/>
        <end position="419"/>
    </location>
</feature>
<evidence type="ECO:0000256" key="1">
    <source>
        <dbReference type="ARBA" id="ARBA00022670"/>
    </source>
</evidence>
<dbReference type="SUPFAM" id="SSF56672">
    <property type="entry name" value="DNA/RNA polymerases"/>
    <property type="match status" value="1"/>
</dbReference>
<evidence type="ECO:0000256" key="5">
    <source>
        <dbReference type="ARBA" id="ARBA00022759"/>
    </source>
</evidence>
<dbReference type="Gene3D" id="3.30.70.270">
    <property type="match status" value="2"/>
</dbReference>
<dbReference type="CDD" id="cd14066">
    <property type="entry name" value="STKc_IRAK"/>
    <property type="match status" value="1"/>
</dbReference>
<dbReference type="InterPro" id="IPR043128">
    <property type="entry name" value="Rev_trsase/Diguanyl_cyclase"/>
</dbReference>